<keyword evidence="5" id="KW-0547">Nucleotide-binding</keyword>
<evidence type="ECO:0000259" key="6">
    <source>
        <dbReference type="Pfam" id="PF01975"/>
    </source>
</evidence>
<protein>
    <recommendedName>
        <fullName evidence="5">5'-nucleotidase SurE</fullName>
        <ecNumber evidence="5">3.1.3.5</ecNumber>
    </recommendedName>
    <alternativeName>
        <fullName evidence="5">Nucleoside 5'-monophosphate phosphohydrolase</fullName>
    </alternativeName>
</protein>
<evidence type="ECO:0000256" key="3">
    <source>
        <dbReference type="ARBA" id="ARBA00022723"/>
    </source>
</evidence>
<evidence type="ECO:0000313" key="7">
    <source>
        <dbReference type="EMBL" id="RGS19841.1"/>
    </source>
</evidence>
<comment type="subcellular location">
    <subcellularLocation>
        <location evidence="5">Cytoplasm</location>
    </subcellularLocation>
</comment>
<dbReference type="EMBL" id="QRVA01000001">
    <property type="protein sequence ID" value="RGS19841.1"/>
    <property type="molecule type" value="Genomic_DNA"/>
</dbReference>
<dbReference type="PANTHER" id="PTHR30457:SF0">
    <property type="entry name" value="PHOSPHATASE, PUTATIVE (AFU_ORTHOLOGUE AFUA_4G01070)-RELATED"/>
    <property type="match status" value="1"/>
</dbReference>
<comment type="catalytic activity">
    <reaction evidence="1 5">
        <text>a ribonucleoside 5'-phosphate + H2O = a ribonucleoside + phosphate</text>
        <dbReference type="Rhea" id="RHEA:12484"/>
        <dbReference type="ChEBI" id="CHEBI:15377"/>
        <dbReference type="ChEBI" id="CHEBI:18254"/>
        <dbReference type="ChEBI" id="CHEBI:43474"/>
        <dbReference type="ChEBI" id="CHEBI:58043"/>
        <dbReference type="EC" id="3.1.3.5"/>
    </reaction>
</comment>
<comment type="cofactor">
    <cofactor evidence="5">
        <name>a divalent metal cation</name>
        <dbReference type="ChEBI" id="CHEBI:60240"/>
    </cofactor>
    <text evidence="5">Binds 1 divalent metal cation per subunit.</text>
</comment>
<dbReference type="PANTHER" id="PTHR30457">
    <property type="entry name" value="5'-NUCLEOTIDASE SURE"/>
    <property type="match status" value="1"/>
</dbReference>
<evidence type="ECO:0000256" key="2">
    <source>
        <dbReference type="ARBA" id="ARBA00011062"/>
    </source>
</evidence>
<dbReference type="NCBIfam" id="NF001492">
    <property type="entry name" value="PRK00346.2-2"/>
    <property type="match status" value="1"/>
</dbReference>
<dbReference type="GO" id="GO:0005737">
    <property type="term" value="C:cytoplasm"/>
    <property type="evidence" value="ECO:0007669"/>
    <property type="project" value="UniProtKB-SubCell"/>
</dbReference>
<feature type="binding site" evidence="5">
    <location>
        <position position="104"/>
    </location>
    <ligand>
        <name>a divalent metal cation</name>
        <dbReference type="ChEBI" id="CHEBI:60240"/>
    </ligand>
</feature>
<proteinExistence type="inferred from homology"/>
<keyword evidence="3 5" id="KW-0479">Metal-binding</keyword>
<keyword evidence="5" id="KW-0963">Cytoplasm</keyword>
<evidence type="ECO:0000256" key="5">
    <source>
        <dbReference type="HAMAP-Rule" id="MF_00060"/>
    </source>
</evidence>
<dbReference type="EC" id="3.1.3.5" evidence="5"/>
<comment type="similarity">
    <text evidence="2 5">Belongs to the SurE nucleotidase family.</text>
</comment>
<dbReference type="GO" id="GO:0046872">
    <property type="term" value="F:metal ion binding"/>
    <property type="evidence" value="ECO:0007669"/>
    <property type="project" value="UniProtKB-UniRule"/>
</dbReference>
<feature type="binding site" evidence="5">
    <location>
        <position position="15"/>
    </location>
    <ligand>
        <name>a divalent metal cation</name>
        <dbReference type="ChEBI" id="CHEBI:60240"/>
    </ligand>
</feature>
<name>A0A3R5WPP9_9BACT</name>
<comment type="caution">
    <text evidence="7">The sequence shown here is derived from an EMBL/GenBank/DDBJ whole genome shotgun (WGS) entry which is preliminary data.</text>
</comment>
<evidence type="ECO:0000256" key="4">
    <source>
        <dbReference type="ARBA" id="ARBA00022801"/>
    </source>
</evidence>
<accession>A0A3R5WPP9</accession>
<feature type="binding site" evidence="5">
    <location>
        <position position="16"/>
    </location>
    <ligand>
        <name>a divalent metal cation</name>
        <dbReference type="ChEBI" id="CHEBI:60240"/>
    </ligand>
</feature>
<feature type="binding site" evidence="5">
    <location>
        <position position="46"/>
    </location>
    <ligand>
        <name>a divalent metal cation</name>
        <dbReference type="ChEBI" id="CHEBI:60240"/>
    </ligand>
</feature>
<dbReference type="InterPro" id="IPR030048">
    <property type="entry name" value="SurE"/>
</dbReference>
<organism evidence="7 8">
    <name type="scientific">Segatella copri</name>
    <dbReference type="NCBI Taxonomy" id="165179"/>
    <lineage>
        <taxon>Bacteria</taxon>
        <taxon>Pseudomonadati</taxon>
        <taxon>Bacteroidota</taxon>
        <taxon>Bacteroidia</taxon>
        <taxon>Bacteroidales</taxon>
        <taxon>Prevotellaceae</taxon>
        <taxon>Segatella</taxon>
    </lineage>
</organism>
<dbReference type="Gene3D" id="3.40.1210.10">
    <property type="entry name" value="Survival protein SurE-like phosphatase/nucleotidase"/>
    <property type="match status" value="1"/>
</dbReference>
<dbReference type="HAMAP" id="MF_00060">
    <property type="entry name" value="SurE"/>
    <property type="match status" value="1"/>
</dbReference>
<comment type="function">
    <text evidence="5">Nucleotidase that shows phosphatase activity on nucleoside 5'-monophosphates.</text>
</comment>
<evidence type="ECO:0000256" key="1">
    <source>
        <dbReference type="ARBA" id="ARBA00000815"/>
    </source>
</evidence>
<sequence>MFMENKKPLVLISNDDGYHANGIKTLVSFLKDWCDLLVVAPESARSGFACAFSATTPLRLKRRHNMGNDVEVWSCSGTPVDCVKLALDQFLADRKPDLIIGGINHGDNSSVNNHYSGTMGVAKEGCMQHIPSIAFSSCNYDENADLTPLHDGVLKVVKMVLEKGLPEYTCLNVNFPALPPFKGFKGCRMTHGSWINEVDHRTHPHGYDYYWMVGEYRNDEPEATDTDQWAVNHGYIAITPTKIDVTDYDWLKNFEL</sequence>
<evidence type="ECO:0000313" key="8">
    <source>
        <dbReference type="Proteomes" id="UP000283872"/>
    </source>
</evidence>
<dbReference type="NCBIfam" id="TIGR00087">
    <property type="entry name" value="surE"/>
    <property type="match status" value="1"/>
</dbReference>
<dbReference type="Pfam" id="PF01975">
    <property type="entry name" value="SurE"/>
    <property type="match status" value="1"/>
</dbReference>
<dbReference type="GO" id="GO:0000166">
    <property type="term" value="F:nucleotide binding"/>
    <property type="evidence" value="ECO:0007669"/>
    <property type="project" value="UniProtKB-KW"/>
</dbReference>
<dbReference type="InterPro" id="IPR036523">
    <property type="entry name" value="SurE-like_sf"/>
</dbReference>
<dbReference type="Proteomes" id="UP000283872">
    <property type="component" value="Unassembled WGS sequence"/>
</dbReference>
<dbReference type="AlphaFoldDB" id="A0A3R5WPP9"/>
<reference evidence="7 8" key="1">
    <citation type="submission" date="2018-08" db="EMBL/GenBank/DDBJ databases">
        <title>A genome reference for cultivated species of the human gut microbiota.</title>
        <authorList>
            <person name="Zou Y."/>
            <person name="Xue W."/>
            <person name="Luo G."/>
        </authorList>
    </citation>
    <scope>NUCLEOTIDE SEQUENCE [LARGE SCALE GENOMIC DNA]</scope>
    <source>
        <strain evidence="7 8">AF24-12</strain>
    </source>
</reference>
<dbReference type="SUPFAM" id="SSF64167">
    <property type="entry name" value="SurE-like"/>
    <property type="match status" value="1"/>
</dbReference>
<dbReference type="GO" id="GO:0008253">
    <property type="term" value="F:5'-nucleotidase activity"/>
    <property type="evidence" value="ECO:0007669"/>
    <property type="project" value="UniProtKB-UniRule"/>
</dbReference>
<dbReference type="InterPro" id="IPR002828">
    <property type="entry name" value="SurE-like_Pase/nucleotidase"/>
</dbReference>
<keyword evidence="4 5" id="KW-0378">Hydrolase</keyword>
<gene>
    <name evidence="5" type="primary">surE</name>
    <name evidence="7" type="ORF">DWY11_00530</name>
</gene>
<feature type="domain" description="Survival protein SurE-like phosphatase/nucleotidase" evidence="6">
    <location>
        <begin position="10"/>
        <end position="194"/>
    </location>
</feature>